<organism evidence="2 3">
    <name type="scientific">Parelaphostrongylus tenuis</name>
    <name type="common">Meningeal worm</name>
    <dbReference type="NCBI Taxonomy" id="148309"/>
    <lineage>
        <taxon>Eukaryota</taxon>
        <taxon>Metazoa</taxon>
        <taxon>Ecdysozoa</taxon>
        <taxon>Nematoda</taxon>
        <taxon>Chromadorea</taxon>
        <taxon>Rhabditida</taxon>
        <taxon>Rhabditina</taxon>
        <taxon>Rhabditomorpha</taxon>
        <taxon>Strongyloidea</taxon>
        <taxon>Metastrongylidae</taxon>
        <taxon>Parelaphostrongylus</taxon>
    </lineage>
</organism>
<gene>
    <name evidence="2" type="ORF">KIN20_027357</name>
</gene>
<reference evidence="2" key="1">
    <citation type="submission" date="2021-06" db="EMBL/GenBank/DDBJ databases">
        <title>Parelaphostrongylus tenuis whole genome reference sequence.</title>
        <authorList>
            <person name="Garwood T.J."/>
            <person name="Larsen P.A."/>
            <person name="Fountain-Jones N.M."/>
            <person name="Garbe J.R."/>
            <person name="Macchietto M.G."/>
            <person name="Kania S.A."/>
            <person name="Gerhold R.W."/>
            <person name="Richards J.E."/>
            <person name="Wolf T.M."/>
        </authorList>
    </citation>
    <scope>NUCLEOTIDE SEQUENCE</scope>
    <source>
        <strain evidence="2">MNPRO001-30</strain>
        <tissue evidence="2">Meninges</tissue>
    </source>
</reference>
<evidence type="ECO:0000313" key="2">
    <source>
        <dbReference type="EMBL" id="KAJ1366637.1"/>
    </source>
</evidence>
<evidence type="ECO:0000313" key="3">
    <source>
        <dbReference type="Proteomes" id="UP001196413"/>
    </source>
</evidence>
<protein>
    <submittedName>
        <fullName evidence="2">Uncharacterized protein</fullName>
    </submittedName>
</protein>
<sequence length="74" mass="8698">MVRTAAFDWLTKFRNEDTDLDDQPESGRPREIDRKSSDEPFIYYESTRATPTDCFVEDTLAHSKPKLHAQEIMF</sequence>
<comment type="caution">
    <text evidence="2">The sequence shown here is derived from an EMBL/GenBank/DDBJ whole genome shotgun (WGS) entry which is preliminary data.</text>
</comment>
<dbReference type="AlphaFoldDB" id="A0AAD5WDX0"/>
<keyword evidence="3" id="KW-1185">Reference proteome</keyword>
<name>A0AAD5WDX0_PARTN</name>
<dbReference type="EMBL" id="JAHQIW010005605">
    <property type="protein sequence ID" value="KAJ1366637.1"/>
    <property type="molecule type" value="Genomic_DNA"/>
</dbReference>
<feature type="compositionally biased region" description="Basic and acidic residues" evidence="1">
    <location>
        <begin position="25"/>
        <end position="38"/>
    </location>
</feature>
<evidence type="ECO:0000256" key="1">
    <source>
        <dbReference type="SAM" id="MobiDB-lite"/>
    </source>
</evidence>
<accession>A0AAD5WDX0</accession>
<dbReference type="Proteomes" id="UP001196413">
    <property type="component" value="Unassembled WGS sequence"/>
</dbReference>
<feature type="region of interest" description="Disordered" evidence="1">
    <location>
        <begin position="17"/>
        <end position="38"/>
    </location>
</feature>
<proteinExistence type="predicted"/>